<evidence type="ECO:0000313" key="2">
    <source>
        <dbReference type="Proteomes" id="UP000198639"/>
    </source>
</evidence>
<sequence length="70" mass="8218">MTTLNSNFGLEYAPVPFMVRIGRREVLITRDFRKRFYAVNPVIECDTGVEPGHIEILLFRRWLLILSKAH</sequence>
<dbReference type="AlphaFoldDB" id="A0A1I1F385"/>
<name>A0A1I1F385_9BURK</name>
<protein>
    <submittedName>
        <fullName evidence="1">Uncharacterized protein</fullName>
    </submittedName>
</protein>
<organism evidence="1 2">
    <name type="scientific">Massilia yuzhufengensis</name>
    <dbReference type="NCBI Taxonomy" id="1164594"/>
    <lineage>
        <taxon>Bacteria</taxon>
        <taxon>Pseudomonadati</taxon>
        <taxon>Pseudomonadota</taxon>
        <taxon>Betaproteobacteria</taxon>
        <taxon>Burkholderiales</taxon>
        <taxon>Oxalobacteraceae</taxon>
        <taxon>Telluria group</taxon>
        <taxon>Massilia</taxon>
    </lineage>
</organism>
<dbReference type="STRING" id="1164594.SAMN05216204_102341"/>
<evidence type="ECO:0000313" key="1">
    <source>
        <dbReference type="EMBL" id="SFB93717.1"/>
    </source>
</evidence>
<reference evidence="2" key="1">
    <citation type="submission" date="2016-10" db="EMBL/GenBank/DDBJ databases">
        <authorList>
            <person name="Varghese N."/>
            <person name="Submissions S."/>
        </authorList>
    </citation>
    <scope>NUCLEOTIDE SEQUENCE [LARGE SCALE GENOMIC DNA]</scope>
    <source>
        <strain evidence="2">CGMCC 1.12041</strain>
    </source>
</reference>
<dbReference type="EMBL" id="FOLD01000002">
    <property type="protein sequence ID" value="SFB93717.1"/>
    <property type="molecule type" value="Genomic_DNA"/>
</dbReference>
<dbReference type="Proteomes" id="UP000198639">
    <property type="component" value="Unassembled WGS sequence"/>
</dbReference>
<gene>
    <name evidence="1" type="ORF">SAMN05216204_102341</name>
</gene>
<dbReference type="OrthoDB" id="8704182at2"/>
<keyword evidence="2" id="KW-1185">Reference proteome</keyword>
<dbReference type="RefSeq" id="WP_091871174.1">
    <property type="nucleotide sequence ID" value="NZ_FOLD01000002.1"/>
</dbReference>
<proteinExistence type="predicted"/>
<accession>A0A1I1F385</accession>